<proteinExistence type="predicted"/>
<dbReference type="Proteomes" id="UP000602510">
    <property type="component" value="Unassembled WGS sequence"/>
</dbReference>
<evidence type="ECO:0000313" key="1">
    <source>
        <dbReference type="EMBL" id="KAF4033003.1"/>
    </source>
</evidence>
<sequence length="72" mass="7936">MTGGDDAGLGVFEKIGTVRRFDRRKSGLRCVTSPWTCNLNNMLRWAQHLETAPVNGTLDRTGVDVRGISTTE</sequence>
<keyword evidence="2" id="KW-1185">Reference proteome</keyword>
<accession>A0A833W7X1</accession>
<dbReference type="EMBL" id="WSZM01000443">
    <property type="protein sequence ID" value="KAF4033003.1"/>
    <property type="molecule type" value="Genomic_DNA"/>
</dbReference>
<gene>
    <name evidence="1" type="ORF">GN244_ATG15111</name>
</gene>
<organism evidence="1 2">
    <name type="scientific">Phytophthora infestans</name>
    <name type="common">Potato late blight agent</name>
    <name type="synonym">Botrytis infestans</name>
    <dbReference type="NCBI Taxonomy" id="4787"/>
    <lineage>
        <taxon>Eukaryota</taxon>
        <taxon>Sar</taxon>
        <taxon>Stramenopiles</taxon>
        <taxon>Oomycota</taxon>
        <taxon>Peronosporomycetes</taxon>
        <taxon>Peronosporales</taxon>
        <taxon>Peronosporaceae</taxon>
        <taxon>Phytophthora</taxon>
    </lineage>
</organism>
<evidence type="ECO:0000313" key="2">
    <source>
        <dbReference type="Proteomes" id="UP000602510"/>
    </source>
</evidence>
<dbReference type="AlphaFoldDB" id="A0A833W7X1"/>
<name>A0A833W7X1_PHYIN</name>
<protein>
    <submittedName>
        <fullName evidence="1">Uncharacterized protein</fullName>
    </submittedName>
</protein>
<comment type="caution">
    <text evidence="1">The sequence shown here is derived from an EMBL/GenBank/DDBJ whole genome shotgun (WGS) entry which is preliminary data.</text>
</comment>
<reference evidence="1" key="1">
    <citation type="submission" date="2020-04" db="EMBL/GenBank/DDBJ databases">
        <title>Hybrid Assembly of Korean Phytophthora infestans isolates.</title>
        <authorList>
            <person name="Prokchorchik M."/>
            <person name="Lee Y."/>
            <person name="Seo J."/>
            <person name="Cho J.-H."/>
            <person name="Park Y.-E."/>
            <person name="Jang D.-C."/>
            <person name="Im J.-S."/>
            <person name="Choi J.-G."/>
            <person name="Park H.-J."/>
            <person name="Lee G.-B."/>
            <person name="Lee Y.-G."/>
            <person name="Hong S.-Y."/>
            <person name="Cho K."/>
            <person name="Sohn K.H."/>
        </authorList>
    </citation>
    <scope>NUCLEOTIDE SEQUENCE</scope>
    <source>
        <strain evidence="1">KR_1_A1</strain>
    </source>
</reference>